<sequence length="66" mass="7175">MKISKSKLNLALARKQWNQRDLRDNAVVSSQTILNLNKGKSVLPATAGKIAAALGVDVTEIIEEED</sequence>
<accession>A0AB35Y6W0</accession>
<evidence type="ECO:0000259" key="1">
    <source>
        <dbReference type="Pfam" id="PF13443"/>
    </source>
</evidence>
<dbReference type="EMBL" id="JBBFGL010000018">
    <property type="protein sequence ID" value="MEJ5197135.1"/>
    <property type="molecule type" value="Genomic_DNA"/>
</dbReference>
<dbReference type="SUPFAM" id="SSF47413">
    <property type="entry name" value="lambda repressor-like DNA-binding domains"/>
    <property type="match status" value="1"/>
</dbReference>
<evidence type="ECO:0000313" key="2">
    <source>
        <dbReference type="EMBL" id="MEJ5197135.1"/>
    </source>
</evidence>
<dbReference type="Pfam" id="PF13443">
    <property type="entry name" value="HTH_26"/>
    <property type="match status" value="1"/>
</dbReference>
<dbReference type="GO" id="GO:0003677">
    <property type="term" value="F:DNA binding"/>
    <property type="evidence" value="ECO:0007669"/>
    <property type="project" value="InterPro"/>
</dbReference>
<protein>
    <submittedName>
        <fullName evidence="2">Helix-turn-helix domain-containing protein</fullName>
    </submittedName>
</protein>
<proteinExistence type="predicted"/>
<dbReference type="InterPro" id="IPR001387">
    <property type="entry name" value="Cro/C1-type_HTH"/>
</dbReference>
<dbReference type="Proteomes" id="UP001373196">
    <property type="component" value="Unassembled WGS sequence"/>
</dbReference>
<reference evidence="2" key="1">
    <citation type="submission" date="2024-03" db="EMBL/GenBank/DDBJ databases">
        <authorList>
            <person name="Plomp N."/>
            <person name="Harmsen H.J."/>
        </authorList>
    </citation>
    <scope>NUCLEOTIDE SEQUENCE</scope>
    <source>
        <strain evidence="2">HTF-128</strain>
    </source>
</reference>
<feature type="domain" description="HTH cro/C1-type" evidence="1">
    <location>
        <begin position="7"/>
        <end position="63"/>
    </location>
</feature>
<comment type="caution">
    <text evidence="2">The sequence shown here is derived from an EMBL/GenBank/DDBJ whole genome shotgun (WGS) entry which is preliminary data.</text>
</comment>
<dbReference type="InterPro" id="IPR010982">
    <property type="entry name" value="Lambda_DNA-bd_dom_sf"/>
</dbReference>
<organism evidence="2 3">
    <name type="scientific">Faecalibacterium wellingii</name>
    <dbReference type="NCBI Taxonomy" id="2929491"/>
    <lineage>
        <taxon>Bacteria</taxon>
        <taxon>Bacillati</taxon>
        <taxon>Bacillota</taxon>
        <taxon>Clostridia</taxon>
        <taxon>Eubacteriales</taxon>
        <taxon>Oscillospiraceae</taxon>
        <taxon>Faecalibacterium</taxon>
    </lineage>
</organism>
<dbReference type="AlphaFoldDB" id="A0AB35Y6W0"/>
<name>A0AB35Y6W0_9FIRM</name>
<gene>
    <name evidence="2" type="ORF">WF834_13360</name>
</gene>
<dbReference type="RefSeq" id="WP_339396280.1">
    <property type="nucleotide sequence ID" value="NZ_JBBFGL010000018.1"/>
</dbReference>
<evidence type="ECO:0000313" key="3">
    <source>
        <dbReference type="Proteomes" id="UP001373196"/>
    </source>
</evidence>
<dbReference type="Gene3D" id="1.10.260.40">
    <property type="entry name" value="lambda repressor-like DNA-binding domains"/>
    <property type="match status" value="1"/>
</dbReference>